<feature type="signal peptide" evidence="1">
    <location>
        <begin position="1"/>
        <end position="21"/>
    </location>
</feature>
<name>A0A1E3VVK7_9HYPH</name>
<sequence length="83" mass="8761">MKRYALIAVGLLVLVGGPAFAQDEAFYVAQDTATKKCKIVQKKPNGATLVMIGATSYPTKEDARTAKRAAEACPKGKKETSGS</sequence>
<evidence type="ECO:0000256" key="1">
    <source>
        <dbReference type="SAM" id="SignalP"/>
    </source>
</evidence>
<gene>
    <name evidence="2" type="ORF">AUC70_00180</name>
</gene>
<evidence type="ECO:0000313" key="3">
    <source>
        <dbReference type="Proteomes" id="UP000094172"/>
    </source>
</evidence>
<reference evidence="2 3" key="1">
    <citation type="journal article" date="2016" name="Environ. Microbiol.">
        <title>New Methyloceanibacter diversity from North Sea sediments includes methanotroph containing solely the soluble methane monooxygenase.</title>
        <authorList>
            <person name="Vekeman B."/>
            <person name="Kerckhof F.M."/>
            <person name="Cremers G."/>
            <person name="de Vos P."/>
            <person name="Vandamme P."/>
            <person name="Boon N."/>
            <person name="Op den Camp H.J."/>
            <person name="Heylen K."/>
        </authorList>
    </citation>
    <scope>NUCLEOTIDE SEQUENCE [LARGE SCALE GENOMIC DNA]</scope>
    <source>
        <strain evidence="2 3">R-67176</strain>
    </source>
</reference>
<accession>A0A1E3VVK7</accession>
<dbReference type="Proteomes" id="UP000094172">
    <property type="component" value="Unassembled WGS sequence"/>
</dbReference>
<evidence type="ECO:0008006" key="4">
    <source>
        <dbReference type="Google" id="ProtNLM"/>
    </source>
</evidence>
<keyword evidence="3" id="KW-1185">Reference proteome</keyword>
<organism evidence="2 3">
    <name type="scientific">Methyloceanibacter stevinii</name>
    <dbReference type="NCBI Taxonomy" id="1774970"/>
    <lineage>
        <taxon>Bacteria</taxon>
        <taxon>Pseudomonadati</taxon>
        <taxon>Pseudomonadota</taxon>
        <taxon>Alphaproteobacteria</taxon>
        <taxon>Hyphomicrobiales</taxon>
        <taxon>Hyphomicrobiaceae</taxon>
        <taxon>Methyloceanibacter</taxon>
    </lineage>
</organism>
<protein>
    <recommendedName>
        <fullName evidence="4">SPOR domain-containing protein</fullName>
    </recommendedName>
</protein>
<evidence type="ECO:0000313" key="2">
    <source>
        <dbReference type="EMBL" id="ODR97557.1"/>
    </source>
</evidence>
<comment type="caution">
    <text evidence="2">The sequence shown here is derived from an EMBL/GenBank/DDBJ whole genome shotgun (WGS) entry which is preliminary data.</text>
</comment>
<dbReference type="AlphaFoldDB" id="A0A1E3VVK7"/>
<proteinExistence type="predicted"/>
<dbReference type="EMBL" id="LPWE01000001">
    <property type="protein sequence ID" value="ODR97557.1"/>
    <property type="molecule type" value="Genomic_DNA"/>
</dbReference>
<feature type="chain" id="PRO_5009138691" description="SPOR domain-containing protein" evidence="1">
    <location>
        <begin position="22"/>
        <end position="83"/>
    </location>
</feature>
<keyword evidence="1" id="KW-0732">Signal</keyword>